<evidence type="ECO:0000256" key="2">
    <source>
        <dbReference type="SAM" id="Phobius"/>
    </source>
</evidence>
<keyword evidence="2" id="KW-1133">Transmembrane helix</keyword>
<feature type="compositionally biased region" description="Acidic residues" evidence="1">
    <location>
        <begin position="451"/>
        <end position="466"/>
    </location>
</feature>
<feature type="compositionally biased region" description="Basic and acidic residues" evidence="1">
    <location>
        <begin position="209"/>
        <end position="226"/>
    </location>
</feature>
<feature type="compositionally biased region" description="Basic and acidic residues" evidence="1">
    <location>
        <begin position="434"/>
        <end position="450"/>
    </location>
</feature>
<feature type="compositionally biased region" description="Basic and acidic residues" evidence="1">
    <location>
        <begin position="1"/>
        <end position="10"/>
    </location>
</feature>
<protein>
    <recommendedName>
        <fullName evidence="7">Peroxisomal membrane protein PEX16</fullName>
    </recommendedName>
</protein>
<dbReference type="EMBL" id="CAJHJG010001298">
    <property type="protein sequence ID" value="CAD6911087.1"/>
    <property type="molecule type" value="Genomic_DNA"/>
</dbReference>
<name>A0A177UJX6_9BASI</name>
<feature type="region of interest" description="Disordered" evidence="1">
    <location>
        <begin position="204"/>
        <end position="244"/>
    </location>
</feature>
<keyword evidence="2" id="KW-0812">Transmembrane</keyword>
<organism evidence="4 5">
    <name type="scientific">Tilletia caries</name>
    <name type="common">wheat bunt fungus</name>
    <dbReference type="NCBI Taxonomy" id="13290"/>
    <lineage>
        <taxon>Eukaryota</taxon>
        <taxon>Fungi</taxon>
        <taxon>Dikarya</taxon>
        <taxon>Basidiomycota</taxon>
        <taxon>Ustilaginomycotina</taxon>
        <taxon>Exobasidiomycetes</taxon>
        <taxon>Tilletiales</taxon>
        <taxon>Tilletiaceae</taxon>
        <taxon>Tilletia</taxon>
    </lineage>
</organism>
<dbReference type="Proteomes" id="UP000836402">
    <property type="component" value="Unassembled WGS sequence"/>
</dbReference>
<evidence type="ECO:0000313" key="4">
    <source>
        <dbReference type="EMBL" id="KAE8260208.1"/>
    </source>
</evidence>
<proteinExistence type="predicted"/>
<feature type="compositionally biased region" description="Polar residues" evidence="1">
    <location>
        <begin position="290"/>
        <end position="318"/>
    </location>
</feature>
<evidence type="ECO:0000313" key="6">
    <source>
        <dbReference type="Proteomes" id="UP000836402"/>
    </source>
</evidence>
<feature type="region of interest" description="Disordered" evidence="1">
    <location>
        <begin position="148"/>
        <end position="168"/>
    </location>
</feature>
<keyword evidence="2" id="KW-0472">Membrane</keyword>
<keyword evidence="6" id="KW-1185">Reference proteome</keyword>
<comment type="caution">
    <text evidence="4">The sequence shown here is derived from an EMBL/GenBank/DDBJ whole genome shotgun (WGS) entry which is preliminary data.</text>
</comment>
<reference evidence="3" key="3">
    <citation type="submission" date="2020-10" db="EMBL/GenBank/DDBJ databases">
        <authorList>
            <person name="Sedaghatjoo S."/>
        </authorList>
    </citation>
    <scope>NUCLEOTIDE SEQUENCE</scope>
    <source>
        <strain evidence="3">AZH3</strain>
    </source>
</reference>
<dbReference type="Proteomes" id="UP000077671">
    <property type="component" value="Unassembled WGS sequence"/>
</dbReference>
<feature type="compositionally biased region" description="Low complexity" evidence="1">
    <location>
        <begin position="264"/>
        <end position="278"/>
    </location>
</feature>
<evidence type="ECO:0008006" key="7">
    <source>
        <dbReference type="Google" id="ProtNLM"/>
    </source>
</evidence>
<feature type="transmembrane region" description="Helical" evidence="2">
    <location>
        <begin position="593"/>
        <end position="611"/>
    </location>
</feature>
<gene>
    <name evidence="4" type="ORF">A4X03_0g3884</name>
    <name evidence="3" type="ORF">JKIAZH3_G7722</name>
</gene>
<accession>A0A177UJX6</accession>
<evidence type="ECO:0000313" key="5">
    <source>
        <dbReference type="Proteomes" id="UP000077671"/>
    </source>
</evidence>
<reference evidence="4" key="2">
    <citation type="journal article" date="2019" name="IMA Fungus">
        <title>Genome sequencing and comparison of five Tilletia species to identify candidate genes for the detection of regulated species infecting wheat.</title>
        <authorList>
            <person name="Nguyen H.D.T."/>
            <person name="Sultana T."/>
            <person name="Kesanakurti P."/>
            <person name="Hambleton S."/>
        </authorList>
    </citation>
    <scope>NUCLEOTIDE SEQUENCE</scope>
    <source>
        <strain evidence="4">DAOMC 238032</strain>
    </source>
</reference>
<feature type="region of interest" description="Disordered" evidence="1">
    <location>
        <begin position="1"/>
        <end position="67"/>
    </location>
</feature>
<reference evidence="4" key="1">
    <citation type="submission" date="2016-04" db="EMBL/GenBank/DDBJ databases">
        <authorList>
            <person name="Nguyen H.D."/>
            <person name="Kesanakurti P."/>
            <person name="Cullis J."/>
            <person name="Levesque C.A."/>
            <person name="Hambleton S."/>
        </authorList>
    </citation>
    <scope>NUCLEOTIDE SEQUENCE</scope>
    <source>
        <strain evidence="4">DAOMC 238032</strain>
    </source>
</reference>
<feature type="compositionally biased region" description="Polar residues" evidence="1">
    <location>
        <begin position="39"/>
        <end position="59"/>
    </location>
</feature>
<sequence>MPSEKRERTELGGIAVEGSPLESVYVPATRKSGPAAPTPTIQLNTTQAPAGSGDNSGSSGKEKQVQKRSLVLLRKLEHELKVRRARNPRLSTTLSLLSEGEGRDALLSLTQNVLLAAHHVLSLPPPRRSIIPGYSYLRALSGLVFPSSSSSSAELSTRPKRPTKSVSTNTLRQIYLAQELLGSLKRCLLVGTWISDLALEAGNRLSSDSSDKGDGEAQGARGKDGNGQDDAGPNAPPSGLILDPPVSLTDVARLAQHGLALEGLLPLAGGSGPSSSSRSRSENKRLEAAGSSQAHASNTRPSDQSLPNTPASQDTNWNHNRDESDSATSSLPKTFKQRLLPFGQLQPALREGEDGIFAGQLGGAGGGEGISTTQAIPVGGTGGLEPGMTVESSWAMVQDHAEERRHLSTAAQSIVRGSKNSTIDDSAGLTLDDGELHVGRRRQDEMVRDTGEDEDEDADDQDEDQTSDVQQEVGPVAPYDPQSDKLLDTDSIDPADLSSPLPPIGTRSSSSAMDRWLSIWEGRLEALIFSAGTLADLADVLAFFSGTSVAWRWFRRSYMSRMAPHLSAYPSPLSAASGETLISRRQRQGLERTAVLLSALCGVLSLILVRIKRSRAKRRRREVARRFRAVMDGMEWREAMQARSLAARFASGQFISSSSPALLGTSTTDGTEDNDSADSSAAQLAKLTRAQRAFLTYDGALSTLTLHIRWLARERWATLAHSGFLFYEILRPGADKEGWEAWTGVLTSVVQVGRVWTGHFIGRSV</sequence>
<evidence type="ECO:0000313" key="3">
    <source>
        <dbReference type="EMBL" id="CAD6911087.1"/>
    </source>
</evidence>
<dbReference type="EMBL" id="LWDD02000482">
    <property type="protein sequence ID" value="KAE8260208.1"/>
    <property type="molecule type" value="Genomic_DNA"/>
</dbReference>
<dbReference type="AlphaFoldDB" id="A0A177UJX6"/>
<feature type="region of interest" description="Disordered" evidence="1">
    <location>
        <begin position="418"/>
        <end position="509"/>
    </location>
</feature>
<evidence type="ECO:0000256" key="1">
    <source>
        <dbReference type="SAM" id="MobiDB-lite"/>
    </source>
</evidence>
<feature type="region of interest" description="Disordered" evidence="1">
    <location>
        <begin position="264"/>
        <end position="332"/>
    </location>
</feature>